<dbReference type="SUPFAM" id="SSF52540">
    <property type="entry name" value="P-loop containing nucleoside triphosphate hydrolases"/>
    <property type="match status" value="1"/>
</dbReference>
<organism evidence="4 5">
    <name type="scientific">Aspergillus sclerotiicarbonarius (strain CBS 121057 / IBT 28362)</name>
    <dbReference type="NCBI Taxonomy" id="1448318"/>
    <lineage>
        <taxon>Eukaryota</taxon>
        <taxon>Fungi</taxon>
        <taxon>Dikarya</taxon>
        <taxon>Ascomycota</taxon>
        <taxon>Pezizomycotina</taxon>
        <taxon>Eurotiomycetes</taxon>
        <taxon>Eurotiomycetidae</taxon>
        <taxon>Eurotiales</taxon>
        <taxon>Aspergillaceae</taxon>
        <taxon>Aspergillus</taxon>
        <taxon>Aspergillus subgen. Circumdati</taxon>
    </lineage>
</organism>
<dbReference type="Gene3D" id="1.25.40.10">
    <property type="entry name" value="Tetratricopeptide repeat domain"/>
    <property type="match status" value="2"/>
</dbReference>
<evidence type="ECO:0000313" key="4">
    <source>
        <dbReference type="EMBL" id="PYI09529.1"/>
    </source>
</evidence>
<name>A0A319F2H1_ASPSB</name>
<dbReference type="InterPro" id="IPR027417">
    <property type="entry name" value="P-loop_NTPase"/>
</dbReference>
<dbReference type="PANTHER" id="PTHR35205">
    <property type="entry name" value="NB-ARC AND TPR DOMAIN PROTEIN"/>
    <property type="match status" value="1"/>
</dbReference>
<dbReference type="SUPFAM" id="SSF48452">
    <property type="entry name" value="TPR-like"/>
    <property type="match status" value="1"/>
</dbReference>
<dbReference type="STRING" id="1448318.A0A319F2H1"/>
<dbReference type="VEuPathDB" id="FungiDB:BO78DRAFT_459037"/>
<gene>
    <name evidence="4" type="ORF">BO78DRAFT_459037</name>
</gene>
<dbReference type="InterPro" id="IPR056125">
    <property type="entry name" value="DUF7708"/>
</dbReference>
<reference evidence="4 5" key="1">
    <citation type="submission" date="2018-02" db="EMBL/GenBank/DDBJ databases">
        <title>The genomes of Aspergillus section Nigri reveals drivers in fungal speciation.</title>
        <authorList>
            <consortium name="DOE Joint Genome Institute"/>
            <person name="Vesth T.C."/>
            <person name="Nybo J."/>
            <person name="Theobald S."/>
            <person name="Brandl J."/>
            <person name="Frisvad J.C."/>
            <person name="Nielsen K.F."/>
            <person name="Lyhne E.K."/>
            <person name="Kogle M.E."/>
            <person name="Kuo A."/>
            <person name="Riley R."/>
            <person name="Clum A."/>
            <person name="Nolan M."/>
            <person name="Lipzen A."/>
            <person name="Salamov A."/>
            <person name="Henrissat B."/>
            <person name="Wiebenga A."/>
            <person name="De vries R.P."/>
            <person name="Grigoriev I.V."/>
            <person name="Mortensen U.H."/>
            <person name="Andersen M.R."/>
            <person name="Baker S.E."/>
        </authorList>
    </citation>
    <scope>NUCLEOTIDE SEQUENCE [LARGE SCALE GENOMIC DNA]</scope>
    <source>
        <strain evidence="4 5">CBS 121057</strain>
    </source>
</reference>
<sequence>MRSLNMALRQGSNRGDSSHIWKAAIDRYYEELRKGGVKAPTIDKEVWSIQTPDDLLKHIQNLTPTSSSTSVSWMSSLSRLKSILLTLNDFAAVLTLALGMNSQMAAVLWGSIRLILKWAQPVLPELLDMLEDLSRALPRFRKYEQELPMTPALETALLDTYTEIIIFCAHSIAFFRNNPNLAFSKNAWSKFSSDFPTVISNIRRYSRVVNETADMIRLTREAQNVDTIEAIKNLQLSQPKELKLPCYMIPYGLNLRFFGRSQEKRMLEESLDPQANCDSLSVIAIHGTGGVGKTQLALHYANTFIKRYDVVVWIPAETQIKFIQAVAKLATKLEIPMTQGGEDDYQCVVKVKDWLNTSGKTFLLIFDNGEDNSIIEQIWPATTTGSVIITCRSQSLASKRTTKVIHLECFTPETGIEVLYSLTGLQPSSKDDAAAAHELLKLLDGYSYEELLPVYKRSAEKIFARSSAPMQYEHTLGTVWEVSFQSLSTESRSLLNILAFFDPDTIQEWILCNDKAGVADPLFEFLFDEFDFGDALIGLTKASLVTRLPSRKALSIHRLVQFTIFQRLMTAERIVYLDFAVRVLYYSFPNTWNDRNNQQGHSWASWETCSSILPHVSWLIRLTDKHGMKPKDPELFAELIFRTATYLWEKEQPITARSFFESGMRLDINKSTKAYAQACRLLGHIALDLARPQAALTAYLKALEVRQVLEEPNSPPIADIYDSIACSYTEQGHVTEAFEYLAKAEAIHNAHDSRNMARTLAIFAMAYFRAGQPDQALVALDKCWQLQGLSEEHIILSRYPKHSGDIVLLSRIKFAQGMKQDARELASRTITIRRGLFGDKGVRVVDSMFIVARMLESDGEEVIAAKLLRSIIEIGQEVSGMQGHLARALWFLAKIEGKMGDQNRAHQLRSEAIDARDKISDLEPSPFVKDSDESFMTLVGWMLW</sequence>
<dbReference type="Gene3D" id="3.40.50.300">
    <property type="entry name" value="P-loop containing nucleotide triphosphate hydrolases"/>
    <property type="match status" value="1"/>
</dbReference>
<dbReference type="OrthoDB" id="6161812at2759"/>
<proteinExistence type="predicted"/>
<protein>
    <submittedName>
        <fullName evidence="4">TPR-like protein</fullName>
    </submittedName>
</protein>
<feature type="domain" description="NB-ARC" evidence="1">
    <location>
        <begin position="266"/>
        <end position="420"/>
    </location>
</feature>
<evidence type="ECO:0000259" key="2">
    <source>
        <dbReference type="Pfam" id="PF24809"/>
    </source>
</evidence>
<dbReference type="Pfam" id="PF00931">
    <property type="entry name" value="NB-ARC"/>
    <property type="match status" value="1"/>
</dbReference>
<dbReference type="Pfam" id="PF25000">
    <property type="entry name" value="DUF7779"/>
    <property type="match status" value="1"/>
</dbReference>
<dbReference type="InterPro" id="IPR019734">
    <property type="entry name" value="TPR_rpt"/>
</dbReference>
<dbReference type="InterPro" id="IPR011990">
    <property type="entry name" value="TPR-like_helical_dom_sf"/>
</dbReference>
<dbReference type="EMBL" id="KZ826326">
    <property type="protein sequence ID" value="PYI09529.1"/>
    <property type="molecule type" value="Genomic_DNA"/>
</dbReference>
<dbReference type="InterPro" id="IPR056681">
    <property type="entry name" value="DUF7779"/>
</dbReference>
<dbReference type="SMART" id="SM00028">
    <property type="entry name" value="TPR"/>
    <property type="match status" value="3"/>
</dbReference>
<evidence type="ECO:0000313" key="5">
    <source>
        <dbReference type="Proteomes" id="UP000248423"/>
    </source>
</evidence>
<accession>A0A319F2H1</accession>
<dbReference type="GO" id="GO:0043531">
    <property type="term" value="F:ADP binding"/>
    <property type="evidence" value="ECO:0007669"/>
    <property type="project" value="InterPro"/>
</dbReference>
<dbReference type="Pfam" id="PF24809">
    <property type="entry name" value="DUF7708"/>
    <property type="match status" value="1"/>
</dbReference>
<feature type="domain" description="DUF7779" evidence="3">
    <location>
        <begin position="483"/>
        <end position="572"/>
    </location>
</feature>
<dbReference type="InterPro" id="IPR002182">
    <property type="entry name" value="NB-ARC"/>
</dbReference>
<dbReference type="PANTHER" id="PTHR35205:SF1">
    <property type="entry name" value="ZU5 DOMAIN-CONTAINING PROTEIN"/>
    <property type="match status" value="1"/>
</dbReference>
<evidence type="ECO:0000259" key="1">
    <source>
        <dbReference type="Pfam" id="PF00931"/>
    </source>
</evidence>
<evidence type="ECO:0000259" key="3">
    <source>
        <dbReference type="Pfam" id="PF25000"/>
    </source>
</evidence>
<dbReference type="Proteomes" id="UP000248423">
    <property type="component" value="Unassembled WGS sequence"/>
</dbReference>
<feature type="domain" description="DUF7708" evidence="2">
    <location>
        <begin position="89"/>
        <end position="215"/>
    </location>
</feature>
<keyword evidence="5" id="KW-1185">Reference proteome</keyword>
<dbReference type="AlphaFoldDB" id="A0A319F2H1"/>
<dbReference type="Pfam" id="PF13424">
    <property type="entry name" value="TPR_12"/>
    <property type="match status" value="1"/>
</dbReference>